<dbReference type="GO" id="GO:0005634">
    <property type="term" value="C:nucleus"/>
    <property type="evidence" value="ECO:0007669"/>
    <property type="project" value="UniProtKB-SubCell"/>
</dbReference>
<gene>
    <name evidence="14" type="ORF">ISN44_As12g025140</name>
</gene>
<dbReference type="GO" id="GO:0008270">
    <property type="term" value="F:zinc ion binding"/>
    <property type="evidence" value="ECO:0007669"/>
    <property type="project" value="UniProtKB-KW"/>
</dbReference>
<keyword evidence="5 11" id="KW-0863">Zinc-finger</keyword>
<name>A0A8T1YMM9_ARASU</name>
<feature type="region of interest" description="Disordered" evidence="12">
    <location>
        <begin position="898"/>
        <end position="946"/>
    </location>
</feature>
<feature type="region of interest" description="Disordered" evidence="12">
    <location>
        <begin position="999"/>
        <end position="1038"/>
    </location>
</feature>
<evidence type="ECO:0000256" key="2">
    <source>
        <dbReference type="ARBA" id="ARBA00007416"/>
    </source>
</evidence>
<evidence type="ECO:0000256" key="3">
    <source>
        <dbReference type="ARBA" id="ARBA00011738"/>
    </source>
</evidence>
<evidence type="ECO:0000256" key="1">
    <source>
        <dbReference type="ARBA" id="ARBA00004123"/>
    </source>
</evidence>
<dbReference type="OrthoDB" id="1301934at2759"/>
<keyword evidence="7" id="KW-0805">Transcription regulation</keyword>
<evidence type="ECO:0000256" key="9">
    <source>
        <dbReference type="ARBA" id="ARBA00023163"/>
    </source>
</evidence>
<evidence type="ECO:0000256" key="5">
    <source>
        <dbReference type="ARBA" id="ARBA00022771"/>
    </source>
</evidence>
<evidence type="ECO:0000256" key="10">
    <source>
        <dbReference type="ARBA" id="ARBA00023242"/>
    </source>
</evidence>
<dbReference type="InterPro" id="IPR019135">
    <property type="entry name" value="Polycomb_protein_VEFS-Box"/>
</dbReference>
<evidence type="ECO:0000259" key="13">
    <source>
        <dbReference type="PROSITE" id="PS50808"/>
    </source>
</evidence>
<protein>
    <submittedName>
        <fullName evidence="14">Zinc finger BED-type</fullName>
    </submittedName>
</protein>
<dbReference type="AlphaFoldDB" id="A0A8T1YMM9"/>
<evidence type="ECO:0000256" key="8">
    <source>
        <dbReference type="ARBA" id="ARBA00023125"/>
    </source>
</evidence>
<dbReference type="InterPro" id="IPR025525">
    <property type="entry name" value="hAT-like_transposase_RNase-H"/>
</dbReference>
<dbReference type="Pfam" id="PF14372">
    <property type="entry name" value="hAT-like_RNase-H"/>
    <property type="match status" value="1"/>
</dbReference>
<feature type="compositionally biased region" description="Basic and acidic residues" evidence="12">
    <location>
        <begin position="910"/>
        <end position="930"/>
    </location>
</feature>
<dbReference type="SMART" id="SM00614">
    <property type="entry name" value="ZnF_BED"/>
    <property type="match status" value="1"/>
</dbReference>
<dbReference type="PANTHER" id="PTHR46481:SF2">
    <property type="entry name" value="BED-TYPE DOMAIN-CONTAINING PROTEIN"/>
    <property type="match status" value="1"/>
</dbReference>
<evidence type="ECO:0000313" key="14">
    <source>
        <dbReference type="EMBL" id="KAG7547262.1"/>
    </source>
</evidence>
<dbReference type="InterPro" id="IPR008906">
    <property type="entry name" value="HATC_C_dom"/>
</dbReference>
<dbReference type="CDD" id="cd21553">
    <property type="entry name" value="VEFS-box_EMF2-like"/>
    <property type="match status" value="1"/>
</dbReference>
<dbReference type="PANTHER" id="PTHR46481">
    <property type="entry name" value="ZINC FINGER BED DOMAIN-CONTAINING PROTEIN 4"/>
    <property type="match status" value="1"/>
</dbReference>
<dbReference type="Pfam" id="PF02892">
    <property type="entry name" value="zf-BED"/>
    <property type="match status" value="1"/>
</dbReference>
<dbReference type="Proteomes" id="UP000694251">
    <property type="component" value="Chromosome 12"/>
</dbReference>
<dbReference type="PROSITE" id="PS50808">
    <property type="entry name" value="ZF_BED"/>
    <property type="match status" value="1"/>
</dbReference>
<feature type="region of interest" description="Disordered" evidence="12">
    <location>
        <begin position="400"/>
        <end position="422"/>
    </location>
</feature>
<keyword evidence="9" id="KW-0804">Transcription</keyword>
<feature type="region of interest" description="Disordered" evidence="12">
    <location>
        <begin position="1"/>
        <end position="54"/>
    </location>
</feature>
<organism evidence="14 15">
    <name type="scientific">Arabidopsis suecica</name>
    <name type="common">Swedish thale-cress</name>
    <name type="synonym">Cardaminopsis suecica</name>
    <dbReference type="NCBI Taxonomy" id="45249"/>
    <lineage>
        <taxon>Eukaryota</taxon>
        <taxon>Viridiplantae</taxon>
        <taxon>Streptophyta</taxon>
        <taxon>Embryophyta</taxon>
        <taxon>Tracheophyta</taxon>
        <taxon>Spermatophyta</taxon>
        <taxon>Magnoliopsida</taxon>
        <taxon>eudicotyledons</taxon>
        <taxon>Gunneridae</taxon>
        <taxon>Pentapetalae</taxon>
        <taxon>rosids</taxon>
        <taxon>malvids</taxon>
        <taxon>Brassicales</taxon>
        <taxon>Brassicaceae</taxon>
        <taxon>Camelineae</taxon>
        <taxon>Arabidopsis</taxon>
    </lineage>
</organism>
<accession>A0A8T1YMM9</accession>
<reference evidence="14 15" key="1">
    <citation type="submission" date="2020-12" db="EMBL/GenBank/DDBJ databases">
        <title>Concerted genomic and epigenomic changes stabilize Arabidopsis allopolyploids.</title>
        <authorList>
            <person name="Chen Z."/>
        </authorList>
    </citation>
    <scope>NUCLEOTIDE SEQUENCE [LARGE SCALE GENOMIC DNA]</scope>
    <source>
        <strain evidence="14">As9502</strain>
        <tissue evidence="14">Leaf</tissue>
    </source>
</reference>
<dbReference type="InterPro" id="IPR003656">
    <property type="entry name" value="Znf_BED"/>
</dbReference>
<evidence type="ECO:0000256" key="6">
    <source>
        <dbReference type="ARBA" id="ARBA00022833"/>
    </source>
</evidence>
<dbReference type="GO" id="GO:0046983">
    <property type="term" value="F:protein dimerization activity"/>
    <property type="evidence" value="ECO:0007669"/>
    <property type="project" value="InterPro"/>
</dbReference>
<keyword evidence="10" id="KW-0539">Nucleus</keyword>
<keyword evidence="8" id="KW-0238">DNA-binding</keyword>
<proteinExistence type="inferred from homology"/>
<evidence type="ECO:0000256" key="7">
    <source>
        <dbReference type="ARBA" id="ARBA00023015"/>
    </source>
</evidence>
<dbReference type="GO" id="GO:0003677">
    <property type="term" value="F:DNA binding"/>
    <property type="evidence" value="ECO:0007669"/>
    <property type="project" value="UniProtKB-KW"/>
</dbReference>
<keyword evidence="4" id="KW-0479">Metal-binding</keyword>
<dbReference type="InterPro" id="IPR052035">
    <property type="entry name" value="ZnF_BED_domain_contain"/>
</dbReference>
<evidence type="ECO:0000256" key="4">
    <source>
        <dbReference type="ARBA" id="ARBA00022723"/>
    </source>
</evidence>
<keyword evidence="6" id="KW-0862">Zinc</keyword>
<evidence type="ECO:0000256" key="11">
    <source>
        <dbReference type="PROSITE-ProRule" id="PRU00027"/>
    </source>
</evidence>
<comment type="similarity">
    <text evidence="2">Belongs to the VEFS (VRN2-EMF2-FIS2-SU(Z)12) family.</text>
</comment>
<feature type="compositionally biased region" description="Basic residues" evidence="12">
    <location>
        <begin position="1006"/>
        <end position="1021"/>
    </location>
</feature>
<feature type="domain" description="BED-type" evidence="13">
    <location>
        <begin position="52"/>
        <end position="112"/>
    </location>
</feature>
<dbReference type="Pfam" id="PF09733">
    <property type="entry name" value="VEFS-Box"/>
    <property type="match status" value="1"/>
</dbReference>
<evidence type="ECO:0000313" key="15">
    <source>
        <dbReference type="Proteomes" id="UP000694251"/>
    </source>
</evidence>
<feature type="compositionally biased region" description="Low complexity" evidence="12">
    <location>
        <begin position="898"/>
        <end position="909"/>
    </location>
</feature>
<sequence>MSETEDNNDAFLGEEADGTTAPESSAGRRRRPTTERSSSDVPKPKKAKKKQAHRAEVWQHYIEKEDLVGVARCRYCSQQIGCDTKLHGTSSMKSHLLRCNFFKAHQDLGTQKVLAGDMRGAITTVPYDKALFRRSVNELLVLCELPFAFVESEGFRRFCANMLPLYTVHCRRTATEDVFKMFLSETAKLKSLFSCEQQRVSLTTDIWVAPTTACSYMVITAHWIDRGWDLQKRIIWFKPVTDHKGDTIADHLRACLEEWGIKKVFTITVDNAKGNDKAIKLFTDACRSLGPNALVRDGSLIHMRCCAHILNLIVRDGLAKVNESIVAIRNAIRYVRSSGDRFKSFKLRVETGKCGRGSLSLDCVTRWNSTYLMLTNALKFRVAFEKLLAEDKLYNDYFQESEEENGESGPEGAKKRVGPPTSKGWDDVQRLVKFLKIFFNCTLAFSATKTVTSTICYHEIVLIERSLINLSINDDQELRLEAMDMRAKLEKYWDGLINMNPLVIIASVFDPRNKMQFANICFDKLYGKDSLESDHLKSSIKKLMKNLFEEYVQRLCNNSQAESTGNKSGEVDDLAPLFEEDDELESRDSLYDEMATETVNDVATSELDIYLLEKAVPRQKNRLGMDYDVLSWWRRNSHKFPVLSEFVKDVLAIQVSSVASESAFSTSGRILDPFRSCLSPHMVESLICTQQWLRNNIHQEKLANLVQMLEELDFHESLVAGSKTVADDADLPPFNVLVVIMDPVKPTTEAKVPAKRSKARSHYLPLHKPQFYHSRTGQPLSLEEVMSDRDNENDVDDVAEHLAESQMPNDSMDENEIVAERFIKLWNSFVKKQRIVADYHIPWACEAFSRLHLQELRSNLALDLCWRQFMIKQWDYGILDAVTMNKCNTIIYRNITDTNDDINNNNNNTRSDDMDVVDGDKNKEGDKETTETGMCRNGEKDEMNVGEQGNNRLTLCEQMESATVTESSQDVNAITFINQRSFGKRPIIPTQKMVEWQWTSFDGRRSGGRRGRGRQGRGGRGRGRESGSGSGSGSGNLN</sequence>
<comment type="subunit">
    <text evidence="3">Homodimer.</text>
</comment>
<evidence type="ECO:0000256" key="12">
    <source>
        <dbReference type="SAM" id="MobiDB-lite"/>
    </source>
</evidence>
<feature type="compositionally biased region" description="Gly residues" evidence="12">
    <location>
        <begin position="1026"/>
        <end position="1038"/>
    </location>
</feature>
<feature type="compositionally biased region" description="Acidic residues" evidence="12">
    <location>
        <begin position="1"/>
        <end position="17"/>
    </location>
</feature>
<keyword evidence="15" id="KW-1185">Reference proteome</keyword>
<dbReference type="EMBL" id="JAEFBJ010000012">
    <property type="protein sequence ID" value="KAG7547262.1"/>
    <property type="molecule type" value="Genomic_DNA"/>
</dbReference>
<comment type="caution">
    <text evidence="14">The sequence shown here is derived from an EMBL/GenBank/DDBJ whole genome shotgun (WGS) entry which is preliminary data.</text>
</comment>
<dbReference type="Pfam" id="PF05699">
    <property type="entry name" value="Dimer_Tnp_hAT"/>
    <property type="match status" value="1"/>
</dbReference>
<comment type="subcellular location">
    <subcellularLocation>
        <location evidence="1">Nucleus</location>
    </subcellularLocation>
</comment>